<dbReference type="EMBL" id="KN832988">
    <property type="protein sequence ID" value="KIM84070.1"/>
    <property type="molecule type" value="Genomic_DNA"/>
</dbReference>
<protein>
    <submittedName>
        <fullName evidence="1">Uncharacterized protein</fullName>
    </submittedName>
</protein>
<gene>
    <name evidence="1" type="ORF">PILCRDRAFT_818377</name>
</gene>
<name>A0A0C3FI35_PILCF</name>
<dbReference type="HOGENOM" id="CLU_1845842_0_0_1"/>
<accession>A0A0C3FI35</accession>
<dbReference type="Proteomes" id="UP000054166">
    <property type="component" value="Unassembled WGS sequence"/>
</dbReference>
<dbReference type="AlphaFoldDB" id="A0A0C3FI35"/>
<sequence>MSGWFAIAEWRSGKSKVMHPYSAAPARDHAVRLQALTTSTYIRVGQPTSGFAATKSDTWISTVKMQRDIQYKRAKQTGTCMDDRSVVNKDRGQCVHKGLSTHVAVRMCFRKGDIVILHKAAWMIQRTLAKDGVRDRIPL</sequence>
<evidence type="ECO:0000313" key="1">
    <source>
        <dbReference type="EMBL" id="KIM84070.1"/>
    </source>
</evidence>
<organism evidence="1 2">
    <name type="scientific">Piloderma croceum (strain F 1598)</name>
    <dbReference type="NCBI Taxonomy" id="765440"/>
    <lineage>
        <taxon>Eukaryota</taxon>
        <taxon>Fungi</taxon>
        <taxon>Dikarya</taxon>
        <taxon>Basidiomycota</taxon>
        <taxon>Agaricomycotina</taxon>
        <taxon>Agaricomycetes</taxon>
        <taxon>Agaricomycetidae</taxon>
        <taxon>Atheliales</taxon>
        <taxon>Atheliaceae</taxon>
        <taxon>Piloderma</taxon>
    </lineage>
</organism>
<reference evidence="2" key="2">
    <citation type="submission" date="2015-01" db="EMBL/GenBank/DDBJ databases">
        <title>Evolutionary Origins and Diversification of the Mycorrhizal Mutualists.</title>
        <authorList>
            <consortium name="DOE Joint Genome Institute"/>
            <consortium name="Mycorrhizal Genomics Consortium"/>
            <person name="Kohler A."/>
            <person name="Kuo A."/>
            <person name="Nagy L.G."/>
            <person name="Floudas D."/>
            <person name="Copeland A."/>
            <person name="Barry K.W."/>
            <person name="Cichocki N."/>
            <person name="Veneault-Fourrey C."/>
            <person name="LaButti K."/>
            <person name="Lindquist E.A."/>
            <person name="Lipzen A."/>
            <person name="Lundell T."/>
            <person name="Morin E."/>
            <person name="Murat C."/>
            <person name="Riley R."/>
            <person name="Ohm R."/>
            <person name="Sun H."/>
            <person name="Tunlid A."/>
            <person name="Henrissat B."/>
            <person name="Grigoriev I.V."/>
            <person name="Hibbett D.S."/>
            <person name="Martin F."/>
        </authorList>
    </citation>
    <scope>NUCLEOTIDE SEQUENCE [LARGE SCALE GENOMIC DNA]</scope>
    <source>
        <strain evidence="2">F 1598</strain>
    </source>
</reference>
<evidence type="ECO:0000313" key="2">
    <source>
        <dbReference type="Proteomes" id="UP000054166"/>
    </source>
</evidence>
<reference evidence="1 2" key="1">
    <citation type="submission" date="2014-04" db="EMBL/GenBank/DDBJ databases">
        <authorList>
            <consortium name="DOE Joint Genome Institute"/>
            <person name="Kuo A."/>
            <person name="Tarkka M."/>
            <person name="Buscot F."/>
            <person name="Kohler A."/>
            <person name="Nagy L.G."/>
            <person name="Floudas D."/>
            <person name="Copeland A."/>
            <person name="Barry K.W."/>
            <person name="Cichocki N."/>
            <person name="Veneault-Fourrey C."/>
            <person name="LaButti K."/>
            <person name="Lindquist E.A."/>
            <person name="Lipzen A."/>
            <person name="Lundell T."/>
            <person name="Morin E."/>
            <person name="Murat C."/>
            <person name="Sun H."/>
            <person name="Tunlid A."/>
            <person name="Henrissat B."/>
            <person name="Grigoriev I.V."/>
            <person name="Hibbett D.S."/>
            <person name="Martin F."/>
            <person name="Nordberg H.P."/>
            <person name="Cantor M.N."/>
            <person name="Hua S.X."/>
        </authorList>
    </citation>
    <scope>NUCLEOTIDE SEQUENCE [LARGE SCALE GENOMIC DNA]</scope>
    <source>
        <strain evidence="1 2">F 1598</strain>
    </source>
</reference>
<proteinExistence type="predicted"/>
<dbReference type="InParanoid" id="A0A0C3FI35"/>
<keyword evidence="2" id="KW-1185">Reference proteome</keyword>